<evidence type="ECO:0000313" key="2">
    <source>
        <dbReference type="Proteomes" id="UP000317494"/>
    </source>
</evidence>
<protein>
    <submittedName>
        <fullName evidence="1">Uncharacterized protein</fullName>
    </submittedName>
</protein>
<dbReference type="VEuPathDB" id="FungiDB:SeMB42_g02323"/>
<keyword evidence="2" id="KW-1185">Reference proteome</keyword>
<sequence length="124" mass="12476">MVTQLLEPAVDVLVRDVFGDVVDEQGADGAAIVGGGDGAVPLLAGGVPDLGLDRLGIDLDGAGGELDANGGFGLEVELVAGEARQEVGLADAREVVCRVTARDSGKTIVDGSFGELLPTCEKLC</sequence>
<reference evidence="1 2" key="1">
    <citation type="journal article" date="2019" name="Sci. Rep.">
        <title>Comparative genomics of chytrid fungi reveal insights into the obligate biotrophic and pathogenic lifestyle of Synchytrium endobioticum.</title>
        <authorList>
            <person name="van de Vossenberg B.T.L.H."/>
            <person name="Warris S."/>
            <person name="Nguyen H.D.T."/>
            <person name="van Gent-Pelzer M.P.E."/>
            <person name="Joly D.L."/>
            <person name="van de Geest H.C."/>
            <person name="Bonants P.J.M."/>
            <person name="Smith D.S."/>
            <person name="Levesque C.A."/>
            <person name="van der Lee T.A.J."/>
        </authorList>
    </citation>
    <scope>NUCLEOTIDE SEQUENCE [LARGE SCALE GENOMIC DNA]</scope>
    <source>
        <strain evidence="1 2">MB42</strain>
    </source>
</reference>
<accession>A0A507DHB7</accession>
<evidence type="ECO:0000313" key="1">
    <source>
        <dbReference type="EMBL" id="TPX50230.1"/>
    </source>
</evidence>
<comment type="caution">
    <text evidence="1">The sequence shown here is derived from an EMBL/GenBank/DDBJ whole genome shotgun (WGS) entry which is preliminary data.</text>
</comment>
<proteinExistence type="predicted"/>
<dbReference type="Proteomes" id="UP000317494">
    <property type="component" value="Unassembled WGS sequence"/>
</dbReference>
<dbReference type="AlphaFoldDB" id="A0A507DHB7"/>
<name>A0A507DHB7_9FUNG</name>
<organism evidence="1 2">
    <name type="scientific">Synchytrium endobioticum</name>
    <dbReference type="NCBI Taxonomy" id="286115"/>
    <lineage>
        <taxon>Eukaryota</taxon>
        <taxon>Fungi</taxon>
        <taxon>Fungi incertae sedis</taxon>
        <taxon>Chytridiomycota</taxon>
        <taxon>Chytridiomycota incertae sedis</taxon>
        <taxon>Chytridiomycetes</taxon>
        <taxon>Synchytriales</taxon>
        <taxon>Synchytriaceae</taxon>
        <taxon>Synchytrium</taxon>
    </lineage>
</organism>
<dbReference type="EMBL" id="QEAN01000070">
    <property type="protein sequence ID" value="TPX50230.1"/>
    <property type="molecule type" value="Genomic_DNA"/>
</dbReference>
<gene>
    <name evidence="1" type="ORF">SeMB42_g02323</name>
</gene>